<dbReference type="PANTHER" id="PTHR43065">
    <property type="entry name" value="SENSOR HISTIDINE KINASE"/>
    <property type="match status" value="1"/>
</dbReference>
<keyword evidence="6" id="KW-0902">Two-component regulatory system</keyword>
<dbReference type="Gene3D" id="1.10.287.130">
    <property type="match status" value="1"/>
</dbReference>
<keyword evidence="4" id="KW-0418">Kinase</keyword>
<evidence type="ECO:0000259" key="8">
    <source>
        <dbReference type="PROSITE" id="PS50109"/>
    </source>
</evidence>
<dbReference type="InterPro" id="IPR036890">
    <property type="entry name" value="HATPase_C_sf"/>
</dbReference>
<dbReference type="SMART" id="SM01080">
    <property type="entry name" value="CHASE2"/>
    <property type="match status" value="1"/>
</dbReference>
<feature type="transmembrane region" description="Helical" evidence="7">
    <location>
        <begin position="307"/>
        <end position="325"/>
    </location>
</feature>
<dbReference type="PROSITE" id="PS50109">
    <property type="entry name" value="HIS_KIN"/>
    <property type="match status" value="1"/>
</dbReference>
<dbReference type="EMBL" id="PVWJ01000112">
    <property type="protein sequence ID" value="PSB01365.1"/>
    <property type="molecule type" value="Genomic_DNA"/>
</dbReference>
<dbReference type="CDD" id="cd00075">
    <property type="entry name" value="HATPase"/>
    <property type="match status" value="1"/>
</dbReference>
<keyword evidence="2" id="KW-0808">Transferase</keyword>
<dbReference type="SMART" id="SM00387">
    <property type="entry name" value="HATPase_c"/>
    <property type="match status" value="1"/>
</dbReference>
<dbReference type="AlphaFoldDB" id="A0A2T1BZA8"/>
<dbReference type="InterPro" id="IPR007890">
    <property type="entry name" value="CHASE2"/>
</dbReference>
<feature type="transmembrane region" description="Helical" evidence="7">
    <location>
        <begin position="332"/>
        <end position="351"/>
    </location>
</feature>
<dbReference type="GO" id="GO:0016301">
    <property type="term" value="F:kinase activity"/>
    <property type="evidence" value="ECO:0007669"/>
    <property type="project" value="UniProtKB-KW"/>
</dbReference>
<evidence type="ECO:0000256" key="1">
    <source>
        <dbReference type="ARBA" id="ARBA00022553"/>
    </source>
</evidence>
<feature type="transmembrane region" description="Helical" evidence="7">
    <location>
        <begin position="357"/>
        <end position="379"/>
    </location>
</feature>
<dbReference type="Gene3D" id="3.30.565.10">
    <property type="entry name" value="Histidine kinase-like ATPase, C-terminal domain"/>
    <property type="match status" value="1"/>
</dbReference>
<dbReference type="OrthoDB" id="569347at2"/>
<keyword evidence="5" id="KW-0067">ATP-binding</keyword>
<dbReference type="Pfam" id="PF05226">
    <property type="entry name" value="CHASE2"/>
    <property type="match status" value="1"/>
</dbReference>
<organism evidence="9 10">
    <name type="scientific">Merismopedia glauca CCAP 1448/3</name>
    <dbReference type="NCBI Taxonomy" id="1296344"/>
    <lineage>
        <taxon>Bacteria</taxon>
        <taxon>Bacillati</taxon>
        <taxon>Cyanobacteriota</taxon>
        <taxon>Cyanophyceae</taxon>
        <taxon>Synechococcales</taxon>
        <taxon>Merismopediaceae</taxon>
        <taxon>Merismopedia</taxon>
    </lineage>
</organism>
<reference evidence="9 10" key="1">
    <citation type="submission" date="2018-02" db="EMBL/GenBank/DDBJ databases">
        <authorList>
            <person name="Cohen D.B."/>
            <person name="Kent A.D."/>
        </authorList>
    </citation>
    <scope>NUCLEOTIDE SEQUENCE [LARGE SCALE GENOMIC DNA]</scope>
    <source>
        <strain evidence="9 10">CCAP 1448/3</strain>
    </source>
</reference>
<evidence type="ECO:0000256" key="2">
    <source>
        <dbReference type="ARBA" id="ARBA00022679"/>
    </source>
</evidence>
<keyword evidence="7" id="KW-0472">Membrane</keyword>
<evidence type="ECO:0000256" key="5">
    <source>
        <dbReference type="ARBA" id="ARBA00022840"/>
    </source>
</evidence>
<dbReference type="GO" id="GO:0005524">
    <property type="term" value="F:ATP binding"/>
    <property type="evidence" value="ECO:0007669"/>
    <property type="project" value="UniProtKB-KW"/>
</dbReference>
<keyword evidence="7" id="KW-1133">Transmembrane helix</keyword>
<evidence type="ECO:0000256" key="4">
    <source>
        <dbReference type="ARBA" id="ARBA00022777"/>
    </source>
</evidence>
<comment type="caution">
    <text evidence="9">The sequence shown here is derived from an EMBL/GenBank/DDBJ whole genome shotgun (WGS) entry which is preliminary data.</text>
</comment>
<dbReference type="GO" id="GO:0000160">
    <property type="term" value="P:phosphorelay signal transduction system"/>
    <property type="evidence" value="ECO:0007669"/>
    <property type="project" value="UniProtKB-KW"/>
</dbReference>
<protein>
    <recommendedName>
        <fullName evidence="8">Histidine kinase domain-containing protein</fullName>
    </recommendedName>
</protein>
<gene>
    <name evidence="9" type="ORF">C7B64_18690</name>
</gene>
<keyword evidence="3" id="KW-0547">Nucleotide-binding</keyword>
<dbReference type="PANTHER" id="PTHR43065:SF10">
    <property type="entry name" value="PEROXIDE STRESS-ACTIVATED HISTIDINE KINASE MAK3"/>
    <property type="match status" value="1"/>
</dbReference>
<evidence type="ECO:0000256" key="7">
    <source>
        <dbReference type="SAM" id="Phobius"/>
    </source>
</evidence>
<evidence type="ECO:0000256" key="3">
    <source>
        <dbReference type="ARBA" id="ARBA00022741"/>
    </source>
</evidence>
<dbReference type="RefSeq" id="WP_106290188.1">
    <property type="nucleotide sequence ID" value="NZ_CAWNTC010000144.1"/>
</dbReference>
<dbReference type="Pfam" id="PF02518">
    <property type="entry name" value="HATPase_c"/>
    <property type="match status" value="1"/>
</dbReference>
<reference evidence="9 10" key="2">
    <citation type="submission" date="2018-03" db="EMBL/GenBank/DDBJ databases">
        <title>The ancient ancestry and fast evolution of plastids.</title>
        <authorList>
            <person name="Moore K.R."/>
            <person name="Magnabosco C."/>
            <person name="Momper L."/>
            <person name="Gold D.A."/>
            <person name="Bosak T."/>
            <person name="Fournier G.P."/>
        </authorList>
    </citation>
    <scope>NUCLEOTIDE SEQUENCE [LARGE SCALE GENOMIC DNA]</scope>
    <source>
        <strain evidence="9 10">CCAP 1448/3</strain>
    </source>
</reference>
<name>A0A2T1BZA8_9CYAN</name>
<sequence length="632" mass="70902">MISKVKLGLIFISSIITSLTLQKLGLLESIELQWYDLANSSSPQYRAPITIVTFDEEDIKKYNWPLNDELLSQAINTIKKQDPIAIGMDIYRNTPVPPGTNQLNQTFTNTPNLIGIEKVIGSGVDGKIPPPLLLKKKQQVAAVDIPVDADEKIRRGLLFPYAQDEPNLPSLSLALAFKYLEKQNISPQANKDGWMILGKQTFLPFKSSDGGYAVANDGSYQIIIDYRTQFNQISLTRVIENKDLPPNTFQDRLVMIGAFAPSLNDIHSTPKGRISGVEIQAQMTAQIIDLALGKRNQLTFIPEPLEILFLITITAASQVVICLYMNRFFQTLGLLVISISPILLVALVSYLAFIWSIWLPIVSVIISLILVNFLTALSWQFSSLKQAAKTHKSLQEKYARELQVIKSQIADREGITLMGQIVNSIALEIENPLAFITNLSTIYQQKIQDNAVDIDELYQGLSSIEKYADNILTTIQEILKLGQINNFKPEEFNLHHLIQECLNVVDTSEIEMEVNLDRRTETIVGDREMLATILNNLIRNAIEALSEISSPTIVIASRWESENIKIEIIDNGSTIPSQDVKKIFNIFYTTKPNNKGLGLWIASEYAKVMKGKIEVESQFNTYTKFTILLAPN</sequence>
<evidence type="ECO:0000313" key="9">
    <source>
        <dbReference type="EMBL" id="PSB01365.1"/>
    </source>
</evidence>
<dbReference type="Proteomes" id="UP000238762">
    <property type="component" value="Unassembled WGS sequence"/>
</dbReference>
<dbReference type="InterPro" id="IPR003594">
    <property type="entry name" value="HATPase_dom"/>
</dbReference>
<keyword evidence="10" id="KW-1185">Reference proteome</keyword>
<feature type="domain" description="Histidine kinase" evidence="8">
    <location>
        <begin position="424"/>
        <end position="632"/>
    </location>
</feature>
<evidence type="ECO:0000313" key="10">
    <source>
        <dbReference type="Proteomes" id="UP000238762"/>
    </source>
</evidence>
<dbReference type="InterPro" id="IPR005467">
    <property type="entry name" value="His_kinase_dom"/>
</dbReference>
<keyword evidence="1" id="KW-0597">Phosphoprotein</keyword>
<accession>A0A2T1BZA8</accession>
<dbReference type="SUPFAM" id="SSF55874">
    <property type="entry name" value="ATPase domain of HSP90 chaperone/DNA topoisomerase II/histidine kinase"/>
    <property type="match status" value="1"/>
</dbReference>
<keyword evidence="7" id="KW-0812">Transmembrane</keyword>
<proteinExistence type="predicted"/>
<evidence type="ECO:0000256" key="6">
    <source>
        <dbReference type="ARBA" id="ARBA00023012"/>
    </source>
</evidence>